<evidence type="ECO:0000259" key="4">
    <source>
        <dbReference type="PROSITE" id="PS51733"/>
    </source>
</evidence>
<dbReference type="GO" id="GO:0004077">
    <property type="term" value="F:biotin--[biotin carboxyl-carrier protein] ligase activity"/>
    <property type="evidence" value="ECO:0007669"/>
    <property type="project" value="UniProtKB-EC"/>
</dbReference>
<dbReference type="Gene3D" id="2.30.30.100">
    <property type="match status" value="1"/>
</dbReference>
<feature type="domain" description="BPL/LPL catalytic" evidence="4">
    <location>
        <begin position="29"/>
        <end position="212"/>
    </location>
</feature>
<dbReference type="PROSITE" id="PS51733">
    <property type="entry name" value="BPL_LPL_CATALYTIC"/>
    <property type="match status" value="1"/>
</dbReference>
<dbReference type="KEGG" id="roz:CBI38_19285"/>
<keyword evidence="2" id="KW-0092">Biotin</keyword>
<dbReference type="InterPro" id="IPR004408">
    <property type="entry name" value="Biotin_CoA_COase_ligase"/>
</dbReference>
<dbReference type="PANTHER" id="PTHR12835">
    <property type="entry name" value="BIOTIN PROTEIN LIGASE"/>
    <property type="match status" value="1"/>
</dbReference>
<dbReference type="InterPro" id="IPR003142">
    <property type="entry name" value="BPL_C"/>
</dbReference>
<evidence type="ECO:0000256" key="2">
    <source>
        <dbReference type="ARBA" id="ARBA00023267"/>
    </source>
</evidence>
<dbReference type="Pfam" id="PF02237">
    <property type="entry name" value="BPL_C"/>
    <property type="match status" value="1"/>
</dbReference>
<evidence type="ECO:0000313" key="6">
    <source>
        <dbReference type="Proteomes" id="UP000245711"/>
    </source>
</evidence>
<reference evidence="5 6" key="1">
    <citation type="submission" date="2017-05" db="EMBL/GenBank/DDBJ databases">
        <title>Isolation of Rhodococcus sp. S2-17 biodegrading of BP-3.</title>
        <authorList>
            <person name="Lee Y."/>
            <person name="Kim K.H."/>
            <person name="Chun B.H."/>
            <person name="Jung H.S."/>
            <person name="Jeon C.O."/>
        </authorList>
    </citation>
    <scope>NUCLEOTIDE SEQUENCE [LARGE SCALE GENOMIC DNA]</scope>
    <source>
        <strain evidence="5 6">S2-17</strain>
    </source>
</reference>
<keyword evidence="1 5" id="KW-0436">Ligase</keyword>
<dbReference type="AlphaFoldDB" id="A0A2S2BXL1"/>
<dbReference type="EC" id="6.3.4.15" evidence="3"/>
<proteinExistence type="predicted"/>
<dbReference type="Proteomes" id="UP000245711">
    <property type="component" value="Chromosome"/>
</dbReference>
<dbReference type="NCBIfam" id="TIGR00121">
    <property type="entry name" value="birA_ligase"/>
    <property type="match status" value="1"/>
</dbReference>
<organism evidence="5 6">
    <name type="scientific">Rhodococcus oxybenzonivorans</name>
    <dbReference type="NCBI Taxonomy" id="1990687"/>
    <lineage>
        <taxon>Bacteria</taxon>
        <taxon>Bacillati</taxon>
        <taxon>Actinomycetota</taxon>
        <taxon>Actinomycetes</taxon>
        <taxon>Mycobacteriales</taxon>
        <taxon>Nocardiaceae</taxon>
        <taxon>Rhodococcus</taxon>
    </lineage>
</organism>
<dbReference type="Pfam" id="PF03099">
    <property type="entry name" value="BPL_LplA_LipB"/>
    <property type="match status" value="1"/>
</dbReference>
<dbReference type="EMBL" id="CP021354">
    <property type="protein sequence ID" value="AWK73386.1"/>
    <property type="molecule type" value="Genomic_DNA"/>
</dbReference>
<keyword evidence="6" id="KW-1185">Reference proteome</keyword>
<evidence type="ECO:0000313" key="5">
    <source>
        <dbReference type="EMBL" id="AWK73386.1"/>
    </source>
</evidence>
<dbReference type="OrthoDB" id="9807064at2"/>
<accession>A0A2S2BXL1</accession>
<name>A0A2S2BXL1_9NOCA</name>
<dbReference type="GO" id="GO:0005737">
    <property type="term" value="C:cytoplasm"/>
    <property type="evidence" value="ECO:0007669"/>
    <property type="project" value="TreeGrafter"/>
</dbReference>
<dbReference type="PANTHER" id="PTHR12835:SF5">
    <property type="entry name" value="BIOTIN--PROTEIN LIGASE"/>
    <property type="match status" value="1"/>
</dbReference>
<gene>
    <name evidence="5" type="ORF">CBI38_19285</name>
</gene>
<sequence length="286" mass="30562">MWTDLNRPPLDADALRKALVRGDGEGSAGGDPRAFWSRLDVVQETGSTNADLLARAAHEDCDRHVLLAEFQGSGRGRHSRAWVSPPQAQIAVSALLTMPGMSVGDMGWLPLLTGVAVVDAVRAVAKVPAELKWPNDVLIDGRKVAGILAEVATTTPDPAVVVGIGINVTLARDELPVPHATSLLLEGAEVTDRNTLVRAVLRAIADRWQQWHDTNWDVTDLADAYRARCGTLGQRVRAELPGGTELLGIATDIDTEGRVVIAPEGRADTVAVSAGDITHLRPVRKE</sequence>
<dbReference type="InterPro" id="IPR004143">
    <property type="entry name" value="BPL_LPL_catalytic"/>
</dbReference>
<dbReference type="CDD" id="cd16442">
    <property type="entry name" value="BPL"/>
    <property type="match status" value="1"/>
</dbReference>
<dbReference type="RefSeq" id="WP_109331313.1">
    <property type="nucleotide sequence ID" value="NZ_CP021354.1"/>
</dbReference>
<evidence type="ECO:0000256" key="1">
    <source>
        <dbReference type="ARBA" id="ARBA00022598"/>
    </source>
</evidence>
<evidence type="ECO:0000256" key="3">
    <source>
        <dbReference type="ARBA" id="ARBA00024227"/>
    </source>
</evidence>
<protein>
    <recommendedName>
        <fullName evidence="3">biotin--[biotin carboxyl-carrier protein] ligase</fullName>
        <ecNumber evidence="3">6.3.4.15</ecNumber>
    </recommendedName>
</protein>
<dbReference type="Gene3D" id="3.30.930.10">
    <property type="entry name" value="Bira Bifunctional Protein, Domain 2"/>
    <property type="match status" value="1"/>
</dbReference>
<dbReference type="InterPro" id="IPR045864">
    <property type="entry name" value="aa-tRNA-synth_II/BPL/LPL"/>
</dbReference>
<dbReference type="SUPFAM" id="SSF55681">
    <property type="entry name" value="Class II aaRS and biotin synthetases"/>
    <property type="match status" value="1"/>
</dbReference>